<dbReference type="CDD" id="cd00063">
    <property type="entry name" value="FN3"/>
    <property type="match status" value="1"/>
</dbReference>
<dbReference type="Pfam" id="PF13855">
    <property type="entry name" value="LRR_8"/>
    <property type="match status" value="4"/>
</dbReference>
<dbReference type="InterPro" id="IPR003961">
    <property type="entry name" value="FN3_dom"/>
</dbReference>
<dbReference type="OrthoDB" id="676979at2759"/>
<dbReference type="GO" id="GO:0005886">
    <property type="term" value="C:plasma membrane"/>
    <property type="evidence" value="ECO:0007669"/>
    <property type="project" value="UniProtKB-SubCell"/>
</dbReference>
<evidence type="ECO:0000256" key="6">
    <source>
        <dbReference type="ARBA" id="ARBA00022737"/>
    </source>
</evidence>
<dbReference type="SMART" id="SM00369">
    <property type="entry name" value="LRR_TYP"/>
    <property type="match status" value="15"/>
</dbReference>
<organism evidence="14 15">
    <name type="scientific">Branchiostoma lanceolatum</name>
    <name type="common">Common lancelet</name>
    <name type="synonym">Amphioxus lanceolatum</name>
    <dbReference type="NCBI Taxonomy" id="7740"/>
    <lineage>
        <taxon>Eukaryota</taxon>
        <taxon>Metazoa</taxon>
        <taxon>Chordata</taxon>
        <taxon>Cephalochordata</taxon>
        <taxon>Leptocardii</taxon>
        <taxon>Amphioxiformes</taxon>
        <taxon>Branchiostomatidae</taxon>
        <taxon>Branchiostoma</taxon>
    </lineage>
</organism>
<dbReference type="PANTHER" id="PTHR24366:SF161">
    <property type="entry name" value="TIR DOMAIN-CONTAINING PROTEIN"/>
    <property type="match status" value="1"/>
</dbReference>
<dbReference type="InterPro" id="IPR001611">
    <property type="entry name" value="Leu-rich_rpt"/>
</dbReference>
<dbReference type="AlphaFoldDB" id="A0A8J9Z1G6"/>
<evidence type="ECO:0000256" key="3">
    <source>
        <dbReference type="ARBA" id="ARBA00022614"/>
    </source>
</evidence>
<dbReference type="InterPro" id="IPR036116">
    <property type="entry name" value="FN3_sf"/>
</dbReference>
<sequence>MKWLQSCTSCSAVSPTRAAKMLLTPLLLCLLACVLTLPAARAEECPPPCTCYLQTYPVRANAMDCINIGPAPVPATLANGTEILKLYHNNISHVPADWFGGRGYVRLQMLYLSYNSIRTVAPAAFRPLRLLQALYIDYNDISELPEGVFTDLHSPVLSLSHNRLETLGPGVFASHMQQLDISYNNIGEILAGAFQGLWSLEVLKLDNNRLERIEAQAFAGLGNMRYLHLAHNQLTTLAPQTFAGLEKVMFIWLHDNVLDRLQDGTFDDIGSNVVDTIDLSNNHIASVGPATFRGLRVVNDLKLSDNMLTAVPSAALSGLRLTHLYLDYNPISRIEAGAFRGLQGLQILYLANMPELANIEDSAFANLHHLRELYLFGNFLLSAIHRDAFLGLWSLHKLSMWHTALSGLEPDVFRHLRNLKELLLNGNVLSTLDASIFRCLDSLEEVYLYDNPLRCDCRLRWLREWMETTDVNFEPDSQWLSCFFGASYRRVTSIALDEFHCNDTEYDSQPTCEPAPTFEPLVPSTPEAEQPFVAPPTVAVRSQRLNVTTNSITVGWSGVPDGQYAIRYNVIGSADVQVSGLKRDPVFTLDGLSAGRVYNICLVLMGPDRGNRALQCTTVSTAKESSSTGVIIGAVLGLLIALLLLVCILVFCCCIRRKKQQANANGNSEVPVHFSAANGEIKHENSTVAAKGEKRKGRSRPSPNHETEEPSYSEMAEDNPLIINGKDDGKMGAVSEMFTNTHAEV</sequence>
<dbReference type="PANTHER" id="PTHR24366">
    <property type="entry name" value="IG(IMMUNOGLOBULIN) AND LRR(LEUCINE RICH REPEAT) DOMAINS"/>
    <property type="match status" value="1"/>
</dbReference>
<evidence type="ECO:0000313" key="15">
    <source>
        <dbReference type="Proteomes" id="UP000838412"/>
    </source>
</evidence>
<evidence type="ECO:0000313" key="14">
    <source>
        <dbReference type="EMBL" id="CAH1245846.1"/>
    </source>
</evidence>
<evidence type="ECO:0000256" key="9">
    <source>
        <dbReference type="ARBA" id="ARBA00023157"/>
    </source>
</evidence>
<dbReference type="PROSITE" id="PS51450">
    <property type="entry name" value="LRR"/>
    <property type="match status" value="2"/>
</dbReference>
<feature type="chain" id="PRO_5035423174" evidence="12">
    <location>
        <begin position="43"/>
        <end position="745"/>
    </location>
</feature>
<comment type="subcellular location">
    <subcellularLocation>
        <location evidence="1">Cell membrane</location>
    </subcellularLocation>
</comment>
<evidence type="ECO:0000256" key="10">
    <source>
        <dbReference type="SAM" id="MobiDB-lite"/>
    </source>
</evidence>
<evidence type="ECO:0000256" key="1">
    <source>
        <dbReference type="ARBA" id="ARBA00004236"/>
    </source>
</evidence>
<dbReference type="EMBL" id="OV696699">
    <property type="protein sequence ID" value="CAH1245846.1"/>
    <property type="molecule type" value="Genomic_DNA"/>
</dbReference>
<dbReference type="InterPro" id="IPR003591">
    <property type="entry name" value="Leu-rich_rpt_typical-subtyp"/>
</dbReference>
<keyword evidence="15" id="KW-1185">Reference proteome</keyword>
<keyword evidence="7 11" id="KW-1133">Transmembrane helix</keyword>
<dbReference type="SMART" id="SM00082">
    <property type="entry name" value="LRRCT"/>
    <property type="match status" value="1"/>
</dbReference>
<keyword evidence="9" id="KW-1015">Disulfide bond</keyword>
<feature type="domain" description="LRRCT" evidence="13">
    <location>
        <begin position="451"/>
        <end position="502"/>
    </location>
</feature>
<evidence type="ECO:0000256" key="7">
    <source>
        <dbReference type="ARBA" id="ARBA00022989"/>
    </source>
</evidence>
<dbReference type="Proteomes" id="UP000838412">
    <property type="component" value="Chromosome 14"/>
</dbReference>
<gene>
    <name evidence="14" type="primary">SLIT2</name>
    <name evidence="14" type="ORF">BLAG_LOCUS8059</name>
</gene>
<protein>
    <submittedName>
        <fullName evidence="14">SLIT2 protein</fullName>
    </submittedName>
</protein>
<dbReference type="SUPFAM" id="SSF49265">
    <property type="entry name" value="Fibronectin type III"/>
    <property type="match status" value="1"/>
</dbReference>
<keyword evidence="3" id="KW-0433">Leucine-rich repeat</keyword>
<evidence type="ECO:0000259" key="13">
    <source>
        <dbReference type="SMART" id="SM00082"/>
    </source>
</evidence>
<evidence type="ECO:0000256" key="4">
    <source>
        <dbReference type="ARBA" id="ARBA00022692"/>
    </source>
</evidence>
<feature type="signal peptide" evidence="12">
    <location>
        <begin position="1"/>
        <end position="42"/>
    </location>
</feature>
<proteinExistence type="predicted"/>
<dbReference type="InterPro" id="IPR032675">
    <property type="entry name" value="LRR_dom_sf"/>
</dbReference>
<evidence type="ECO:0000256" key="11">
    <source>
        <dbReference type="SAM" id="Phobius"/>
    </source>
</evidence>
<dbReference type="SUPFAM" id="SSF52058">
    <property type="entry name" value="L domain-like"/>
    <property type="match status" value="2"/>
</dbReference>
<evidence type="ECO:0000256" key="2">
    <source>
        <dbReference type="ARBA" id="ARBA00022475"/>
    </source>
</evidence>
<keyword evidence="6" id="KW-0677">Repeat</keyword>
<dbReference type="FunFam" id="3.80.10.10:FF:001438">
    <property type="entry name" value="Uncharacterized protein"/>
    <property type="match status" value="1"/>
</dbReference>
<name>A0A8J9Z1G6_BRALA</name>
<feature type="transmembrane region" description="Helical" evidence="11">
    <location>
        <begin position="630"/>
        <end position="655"/>
    </location>
</feature>
<feature type="region of interest" description="Disordered" evidence="10">
    <location>
        <begin position="685"/>
        <end position="728"/>
    </location>
</feature>
<keyword evidence="5 12" id="KW-0732">Signal</keyword>
<keyword evidence="8 11" id="KW-0472">Membrane</keyword>
<keyword evidence="4 11" id="KW-0812">Transmembrane</keyword>
<accession>A0A8J9Z1G6</accession>
<reference evidence="14" key="1">
    <citation type="submission" date="2022-01" db="EMBL/GenBank/DDBJ databases">
        <authorList>
            <person name="Braso-Vives M."/>
        </authorList>
    </citation>
    <scope>NUCLEOTIDE SEQUENCE</scope>
</reference>
<evidence type="ECO:0000256" key="8">
    <source>
        <dbReference type="ARBA" id="ARBA00023136"/>
    </source>
</evidence>
<dbReference type="InterPro" id="IPR000483">
    <property type="entry name" value="Cys-rich_flank_reg_C"/>
</dbReference>
<keyword evidence="2" id="KW-1003">Cell membrane</keyword>
<dbReference type="Gene3D" id="3.80.10.10">
    <property type="entry name" value="Ribonuclease Inhibitor"/>
    <property type="match status" value="4"/>
</dbReference>
<evidence type="ECO:0000256" key="12">
    <source>
        <dbReference type="SAM" id="SignalP"/>
    </source>
</evidence>
<evidence type="ECO:0000256" key="5">
    <source>
        <dbReference type="ARBA" id="ARBA00022729"/>
    </source>
</evidence>